<dbReference type="InterPro" id="IPR027417">
    <property type="entry name" value="P-loop_NTPase"/>
</dbReference>
<evidence type="ECO:0000313" key="2">
    <source>
        <dbReference type="Proteomes" id="UP000247702"/>
    </source>
</evidence>
<name>A0A2Z6QXG4_9GLOM</name>
<dbReference type="Proteomes" id="UP000247702">
    <property type="component" value="Unassembled WGS sequence"/>
</dbReference>
<sequence length="681" mass="79044">MEQSFNCLFLNSDTLIPVLFFNDNNEKYTILGGDYQQKVYLSRFTVILLKNDICSKLNVNSNNTKLWRVNVKKCEIKDQDVSTEEDIMQKLDGKEMELQELFGEYFQDELNDVNFKVSNIHIIATIPAIGSTIEPITGHPNLEYVPRRNGNLGGTLLLPDRLTSNIDEGISLIDKDTNKRLEVVKSLVKDLLEKRVILVCAPPYSGKTSLTQLIEDYLVNSSEYSTYRVIRFSTLWANDVGKLCDWEDFGESWKEIIGVDWVKWRSECNIIQSILIIDEIQKIYNHGVKKDQDSTNQDKKNRTAIEFWETVKRLIQGSLGLYIIMFGAYGYSSNPGYLSTPVDISESNSKSIYDIRYTDYELEEYVTKFCRCFNLKEHNSNIIPEFIRYIKNATAGHVGLVRHILHYTREEMKPKVNELTWNKILAYLNSNEFNETINNRRALPKFKILSNEEIKLCENVLLNKKYPYQSNDTNALNLIKSGILVIDKKYSLQFSSPILMRSFIYQNYGNEIRAKTVLTTLYDFIVKVFKAMCLESKELLQNSLGFRFEEGEETILLEQMWQKEFYRIGKRLLNGYYMSCDVGATFASDGYVNFYVDEPYNWAIEILREGKDMAGHAKKFGNKGLYKEITMYAKSIAIVNIRNKSIKVRELKKDFVHVSYSEDYGAFKIECLGKDTKIIRF</sequence>
<evidence type="ECO:0000313" key="1">
    <source>
        <dbReference type="EMBL" id="GBB94750.1"/>
    </source>
</evidence>
<keyword evidence="2" id="KW-1185">Reference proteome</keyword>
<dbReference type="EMBL" id="BEXD01001567">
    <property type="protein sequence ID" value="GBB94750.1"/>
    <property type="molecule type" value="Genomic_DNA"/>
</dbReference>
<organism evidence="1 2">
    <name type="scientific">Rhizophagus clarus</name>
    <dbReference type="NCBI Taxonomy" id="94130"/>
    <lineage>
        <taxon>Eukaryota</taxon>
        <taxon>Fungi</taxon>
        <taxon>Fungi incertae sedis</taxon>
        <taxon>Mucoromycota</taxon>
        <taxon>Glomeromycotina</taxon>
        <taxon>Glomeromycetes</taxon>
        <taxon>Glomerales</taxon>
        <taxon>Glomeraceae</taxon>
        <taxon>Rhizophagus</taxon>
    </lineage>
</organism>
<gene>
    <name evidence="1" type="ORF">RclHR1_24080001</name>
</gene>
<protein>
    <submittedName>
        <fullName evidence="1">Uncharacterized protein</fullName>
    </submittedName>
</protein>
<comment type="caution">
    <text evidence="1">The sequence shown here is derived from an EMBL/GenBank/DDBJ whole genome shotgun (WGS) entry which is preliminary data.</text>
</comment>
<dbReference type="STRING" id="94130.A0A2Z6QXG4"/>
<dbReference type="SUPFAM" id="SSF52540">
    <property type="entry name" value="P-loop containing nucleoside triphosphate hydrolases"/>
    <property type="match status" value="1"/>
</dbReference>
<dbReference type="AlphaFoldDB" id="A0A2Z6QXG4"/>
<reference evidence="1 2" key="1">
    <citation type="submission" date="2017-11" db="EMBL/GenBank/DDBJ databases">
        <title>The genome of Rhizophagus clarus HR1 reveals common genetic basis of auxotrophy among arbuscular mycorrhizal fungi.</title>
        <authorList>
            <person name="Kobayashi Y."/>
        </authorList>
    </citation>
    <scope>NUCLEOTIDE SEQUENCE [LARGE SCALE GENOMIC DNA]</scope>
    <source>
        <strain evidence="1 2">HR1</strain>
    </source>
</reference>
<accession>A0A2Z6QXG4</accession>
<proteinExistence type="predicted"/>